<gene>
    <name evidence="2" type="ORF">HannXRQ_Chr03g0072581</name>
    <name evidence="1" type="ORF">HanXRQr2_Chr03g0100561</name>
</gene>
<dbReference type="EMBL" id="CM007892">
    <property type="protein sequence ID" value="OTG31172.1"/>
    <property type="molecule type" value="Genomic_DNA"/>
</dbReference>
<evidence type="ECO:0000313" key="3">
    <source>
        <dbReference type="Proteomes" id="UP000215914"/>
    </source>
</evidence>
<organism evidence="2 3">
    <name type="scientific">Helianthus annuus</name>
    <name type="common">Common sunflower</name>
    <dbReference type="NCBI Taxonomy" id="4232"/>
    <lineage>
        <taxon>Eukaryota</taxon>
        <taxon>Viridiplantae</taxon>
        <taxon>Streptophyta</taxon>
        <taxon>Embryophyta</taxon>
        <taxon>Tracheophyta</taxon>
        <taxon>Spermatophyta</taxon>
        <taxon>Magnoliopsida</taxon>
        <taxon>eudicotyledons</taxon>
        <taxon>Gunneridae</taxon>
        <taxon>Pentapetalae</taxon>
        <taxon>asterids</taxon>
        <taxon>campanulids</taxon>
        <taxon>Asterales</taxon>
        <taxon>Asteraceae</taxon>
        <taxon>Asteroideae</taxon>
        <taxon>Heliantheae alliance</taxon>
        <taxon>Heliantheae</taxon>
        <taxon>Helianthus</taxon>
    </lineage>
</organism>
<accession>A0A251V8B4</accession>
<dbReference type="EMBL" id="MNCJ02000318">
    <property type="protein sequence ID" value="KAF5813605.1"/>
    <property type="molecule type" value="Genomic_DNA"/>
</dbReference>
<reference evidence="1 3" key="1">
    <citation type="journal article" date="2017" name="Nature">
        <title>The sunflower genome provides insights into oil metabolism, flowering and Asterid evolution.</title>
        <authorList>
            <person name="Badouin H."/>
            <person name="Gouzy J."/>
            <person name="Grassa C.J."/>
            <person name="Murat F."/>
            <person name="Staton S.E."/>
            <person name="Cottret L."/>
            <person name="Lelandais-Briere C."/>
            <person name="Owens G.L."/>
            <person name="Carrere S."/>
            <person name="Mayjonade B."/>
            <person name="Legrand L."/>
            <person name="Gill N."/>
            <person name="Kane N.C."/>
            <person name="Bowers J.E."/>
            <person name="Hubner S."/>
            <person name="Bellec A."/>
            <person name="Berard A."/>
            <person name="Berges H."/>
            <person name="Blanchet N."/>
            <person name="Boniface M.C."/>
            <person name="Brunel D."/>
            <person name="Catrice O."/>
            <person name="Chaidir N."/>
            <person name="Claudel C."/>
            <person name="Donnadieu C."/>
            <person name="Faraut T."/>
            <person name="Fievet G."/>
            <person name="Helmstetter N."/>
            <person name="King M."/>
            <person name="Knapp S.J."/>
            <person name="Lai Z."/>
            <person name="Le Paslier M.C."/>
            <person name="Lippi Y."/>
            <person name="Lorenzon L."/>
            <person name="Mandel J.R."/>
            <person name="Marage G."/>
            <person name="Marchand G."/>
            <person name="Marquand E."/>
            <person name="Bret-Mestries E."/>
            <person name="Morien E."/>
            <person name="Nambeesan S."/>
            <person name="Nguyen T."/>
            <person name="Pegot-Espagnet P."/>
            <person name="Pouilly N."/>
            <person name="Raftis F."/>
            <person name="Sallet E."/>
            <person name="Schiex T."/>
            <person name="Thomas J."/>
            <person name="Vandecasteele C."/>
            <person name="Vares D."/>
            <person name="Vear F."/>
            <person name="Vautrin S."/>
            <person name="Crespi M."/>
            <person name="Mangin B."/>
            <person name="Burke J.M."/>
            <person name="Salse J."/>
            <person name="Munos S."/>
            <person name="Vincourt P."/>
            <person name="Rieseberg L.H."/>
            <person name="Langlade N.B."/>
        </authorList>
    </citation>
    <scope>NUCLEOTIDE SEQUENCE [LARGE SCALE GENOMIC DNA]</scope>
    <source>
        <strain evidence="3">cv. SF193</strain>
        <tissue evidence="1">Leaves</tissue>
    </source>
</reference>
<proteinExistence type="predicted"/>
<dbReference type="PANTHER" id="PTHR10774:SF199">
    <property type="entry name" value="C2 DOMAIN, SYNAPTOTAGMIN-LIKE MITOCHONDRIAL-LIPID-BINDING DOMAIN, C2 DOMAIN SUPERFAMILY"/>
    <property type="match status" value="1"/>
</dbReference>
<protein>
    <submittedName>
        <fullName evidence="2">Putative calcium-dependent lipid-binding transcriptional regulator, plant</fullName>
    </submittedName>
</protein>
<reference evidence="2" key="2">
    <citation type="submission" date="2017-02" db="EMBL/GenBank/DDBJ databases">
        <title>Sunflower complete genome.</title>
        <authorList>
            <person name="Langlade N."/>
            <person name="Munos S."/>
        </authorList>
    </citation>
    <scope>NUCLEOTIDE SEQUENCE [LARGE SCALE GENOMIC DNA]</scope>
    <source>
        <tissue evidence="2">Leaves</tissue>
    </source>
</reference>
<name>A0A251V8B4_HELAN</name>
<reference evidence="1" key="3">
    <citation type="submission" date="2020-06" db="EMBL/GenBank/DDBJ databases">
        <title>Helianthus annuus Genome sequencing and assembly Release 2.</title>
        <authorList>
            <person name="Gouzy J."/>
            <person name="Langlade N."/>
            <person name="Munos S."/>
        </authorList>
    </citation>
    <scope>NUCLEOTIDE SEQUENCE</scope>
    <source>
        <tissue evidence="1">Leaves</tissue>
    </source>
</reference>
<dbReference type="GO" id="GO:0008289">
    <property type="term" value="F:lipid binding"/>
    <property type="evidence" value="ECO:0007669"/>
    <property type="project" value="InterPro"/>
</dbReference>
<sequence>MDRQGILFFSYFSGEMAEQTTEQTVAAATIIIRESVEPILEEYRPSGISFLKFSKLSLGNVAPKIEGIRIQSQKQG</sequence>
<keyword evidence="3" id="KW-1185">Reference proteome</keyword>
<dbReference type="AlphaFoldDB" id="A0A251V8B4"/>
<evidence type="ECO:0000313" key="2">
    <source>
        <dbReference type="EMBL" id="OTG31172.1"/>
    </source>
</evidence>
<dbReference type="Gramene" id="mRNA:HanXRQr2_Chr03g0100561">
    <property type="protein sequence ID" value="mRNA:HanXRQr2_Chr03g0100561"/>
    <property type="gene ID" value="HanXRQr2_Chr03g0100561"/>
</dbReference>
<dbReference type="InterPro" id="IPR045050">
    <property type="entry name" value="Synaptotagmin_plant"/>
</dbReference>
<dbReference type="PANTHER" id="PTHR10774">
    <property type="entry name" value="EXTENDED SYNAPTOTAGMIN-RELATED"/>
    <property type="match status" value="1"/>
</dbReference>
<dbReference type="InParanoid" id="A0A251V8B4"/>
<dbReference type="Proteomes" id="UP000215914">
    <property type="component" value="Chromosome 3"/>
</dbReference>
<evidence type="ECO:0000313" key="1">
    <source>
        <dbReference type="EMBL" id="KAF5813605.1"/>
    </source>
</evidence>